<dbReference type="Pfam" id="PF05193">
    <property type="entry name" value="Peptidase_M16_C"/>
    <property type="match status" value="1"/>
</dbReference>
<feature type="domain" description="Peptidase M16 C-terminal" evidence="2">
    <location>
        <begin position="79"/>
        <end position="241"/>
    </location>
</feature>
<evidence type="ECO:0000256" key="1">
    <source>
        <dbReference type="SAM" id="MobiDB-lite"/>
    </source>
</evidence>
<dbReference type="InterPro" id="IPR011249">
    <property type="entry name" value="Metalloenz_LuxS/M16"/>
</dbReference>
<dbReference type="EMBL" id="CAUEEQ010022485">
    <property type="protein sequence ID" value="CAJ0944453.1"/>
    <property type="molecule type" value="Genomic_DNA"/>
</dbReference>
<dbReference type="InterPro" id="IPR007863">
    <property type="entry name" value="Peptidase_M16_C"/>
</dbReference>
<comment type="caution">
    <text evidence="3">The sequence shown here is derived from an EMBL/GenBank/DDBJ whole genome shotgun (WGS) entry which is preliminary data.</text>
</comment>
<feature type="compositionally biased region" description="Polar residues" evidence="1">
    <location>
        <begin position="1"/>
        <end position="10"/>
    </location>
</feature>
<protein>
    <recommendedName>
        <fullName evidence="2">Peptidase M16 C-terminal domain-containing protein</fullName>
    </recommendedName>
</protein>
<gene>
    <name evidence="3" type="ORF">RIMI_LOCUS10424983</name>
</gene>
<evidence type="ECO:0000259" key="2">
    <source>
        <dbReference type="Pfam" id="PF05193"/>
    </source>
</evidence>
<dbReference type="SUPFAM" id="SSF63411">
    <property type="entry name" value="LuxS/MPP-like metallohydrolase"/>
    <property type="match status" value="2"/>
</dbReference>
<dbReference type="PANTHER" id="PTHR43016:SF13">
    <property type="entry name" value="PRESEQUENCE PROTEASE, MITOCHONDRIAL"/>
    <property type="match status" value="1"/>
</dbReference>
<reference evidence="3" key="1">
    <citation type="submission" date="2023-07" db="EMBL/GenBank/DDBJ databases">
        <authorList>
            <person name="Stuckert A."/>
        </authorList>
    </citation>
    <scope>NUCLEOTIDE SEQUENCE</scope>
</reference>
<name>A0ABN9LMG7_9NEOB</name>
<proteinExistence type="predicted"/>
<feature type="compositionally biased region" description="Basic and acidic residues" evidence="1">
    <location>
        <begin position="11"/>
        <end position="23"/>
    </location>
</feature>
<evidence type="ECO:0000313" key="4">
    <source>
        <dbReference type="Proteomes" id="UP001176940"/>
    </source>
</evidence>
<sequence length="243" mass="27144">MVTVSAQGRNLRQEGWRLEHKNPTDPSSPLTFKGIVFNEMKGAFTDNARVFAQQLQNKLLPDHTYAVVSGGEPLDIPDLTWAQLKQFHATHYHPSNARFFTYGNLPLEQHLKQIHEDALSKFERIDPHTEVPLQQRWSSAREYHTSCGVDTFAPDPAKQTMVSVSFLLSDIADSSEAFTLSLLSALLSDGPNSPFYKALIEANLGTDFSPDSGFNNCTRDTFFSIGLQGINTDDIQSVKEIIN</sequence>
<evidence type="ECO:0000313" key="3">
    <source>
        <dbReference type="EMBL" id="CAJ0944453.1"/>
    </source>
</evidence>
<feature type="region of interest" description="Disordered" evidence="1">
    <location>
        <begin position="1"/>
        <end position="26"/>
    </location>
</feature>
<keyword evidence="4" id="KW-1185">Reference proteome</keyword>
<dbReference type="Gene3D" id="3.30.830.10">
    <property type="entry name" value="Metalloenzyme, LuxS/M16 peptidase-like"/>
    <property type="match status" value="2"/>
</dbReference>
<organism evidence="3 4">
    <name type="scientific">Ranitomeya imitator</name>
    <name type="common">mimic poison frog</name>
    <dbReference type="NCBI Taxonomy" id="111125"/>
    <lineage>
        <taxon>Eukaryota</taxon>
        <taxon>Metazoa</taxon>
        <taxon>Chordata</taxon>
        <taxon>Craniata</taxon>
        <taxon>Vertebrata</taxon>
        <taxon>Euteleostomi</taxon>
        <taxon>Amphibia</taxon>
        <taxon>Batrachia</taxon>
        <taxon>Anura</taxon>
        <taxon>Neobatrachia</taxon>
        <taxon>Hyloidea</taxon>
        <taxon>Dendrobatidae</taxon>
        <taxon>Dendrobatinae</taxon>
        <taxon>Ranitomeya</taxon>
    </lineage>
</organism>
<dbReference type="Proteomes" id="UP001176940">
    <property type="component" value="Unassembled WGS sequence"/>
</dbReference>
<dbReference type="PANTHER" id="PTHR43016">
    <property type="entry name" value="PRESEQUENCE PROTEASE"/>
    <property type="match status" value="1"/>
</dbReference>
<accession>A0ABN9LMG7</accession>